<evidence type="ECO:0000313" key="7">
    <source>
        <dbReference type="Proteomes" id="UP000198658"/>
    </source>
</evidence>
<dbReference type="InterPro" id="IPR008984">
    <property type="entry name" value="SMAD_FHA_dom_sf"/>
</dbReference>
<evidence type="ECO:0000256" key="3">
    <source>
        <dbReference type="ARBA" id="ARBA00022825"/>
    </source>
</evidence>
<evidence type="ECO:0000256" key="2">
    <source>
        <dbReference type="ARBA" id="ARBA00022801"/>
    </source>
</evidence>
<dbReference type="PROSITE" id="PS00138">
    <property type="entry name" value="SUBTILASE_SER"/>
    <property type="match status" value="1"/>
</dbReference>
<sequence>MDLVLSVVADPQGANMLKHTKLFTPAGGSVGRADSNDWVLPDPERVVSSKHALITFNNSQYFLTDQSTNGTYHNQGDNPLGKGNQVPLQDGDIIGIGDYQLKVSIRRAQAESGVPAGLGDADFLDNSDRTTFSAAAAAKMQNQAEAQQLDSWLEPGSTGSSSNTGEWGYVGGANQAVGSDESLLSPDPASADPMAAFGSSASSGFGVGQDPLAAFTGTSAAAPTASGSQWSDDDWWKDGSEQDHAPADRHAMHFAAQQASSADIATAPEPSRPAAPAPQPAMPPPAVAQKPPPADNPFADSFAAMQGQQVEGAPGFDVGTQAGNPFSAASQSFSQVSPQQPPSGEQQRPVQRAATQKALQSDVPATTASEAASVGQNALAAGLGLNLSPAQLQQVDQQTAAIVQETVTRLIDLLRARTSIKNELRVQRTMIQTEANNPLKFSATAADALSAMFAGNGAFMAPQQAVQDSFDDLSDHQVAVLAGMRAGYDAMLKFFNPENIERRVGNQGGVFASKNAKNWEGFAEMYRELLKDPEACYRRLFGEEFATTYENQLSELKNARTLKN</sequence>
<dbReference type="Proteomes" id="UP000198658">
    <property type="component" value="Unassembled WGS sequence"/>
</dbReference>
<dbReference type="Pfam" id="PF20232">
    <property type="entry name" value="T6SS_FHA_C"/>
    <property type="match status" value="1"/>
</dbReference>
<feature type="region of interest" description="Disordered" evidence="4">
    <location>
        <begin position="218"/>
        <end position="300"/>
    </location>
</feature>
<proteinExistence type="predicted"/>
<keyword evidence="3" id="KW-0720">Serine protease</keyword>
<dbReference type="EMBL" id="FNQO01000002">
    <property type="protein sequence ID" value="SEA23305.1"/>
    <property type="molecule type" value="Genomic_DNA"/>
</dbReference>
<feature type="domain" description="FHA" evidence="5">
    <location>
        <begin position="28"/>
        <end position="74"/>
    </location>
</feature>
<accession>A0A1H3ZI20</accession>
<evidence type="ECO:0000256" key="4">
    <source>
        <dbReference type="SAM" id="MobiDB-lite"/>
    </source>
</evidence>
<organism evidence="6 7">
    <name type="scientific">Microbulbifer marinus</name>
    <dbReference type="NCBI Taxonomy" id="658218"/>
    <lineage>
        <taxon>Bacteria</taxon>
        <taxon>Pseudomonadati</taxon>
        <taxon>Pseudomonadota</taxon>
        <taxon>Gammaproteobacteria</taxon>
        <taxon>Cellvibrionales</taxon>
        <taxon>Microbulbiferaceae</taxon>
        <taxon>Microbulbifer</taxon>
    </lineage>
</organism>
<dbReference type="InterPro" id="IPR017735">
    <property type="entry name" value="T6SS_FHA"/>
</dbReference>
<evidence type="ECO:0000313" key="6">
    <source>
        <dbReference type="EMBL" id="SEA23305.1"/>
    </source>
</evidence>
<dbReference type="InterPro" id="IPR023828">
    <property type="entry name" value="Peptidase_S8_Ser-AS"/>
</dbReference>
<dbReference type="Gene3D" id="2.60.200.20">
    <property type="match status" value="1"/>
</dbReference>
<dbReference type="NCBIfam" id="TIGR03354">
    <property type="entry name" value="VI_FHA"/>
    <property type="match status" value="1"/>
</dbReference>
<feature type="compositionally biased region" description="Low complexity" evidence="4">
    <location>
        <begin position="218"/>
        <end position="228"/>
    </location>
</feature>
<feature type="compositionally biased region" description="Low complexity" evidence="4">
    <location>
        <begin position="185"/>
        <end position="195"/>
    </location>
</feature>
<dbReference type="CDD" id="cd00060">
    <property type="entry name" value="FHA"/>
    <property type="match status" value="1"/>
</dbReference>
<protein>
    <submittedName>
        <fullName evidence="6">FHA domain protein</fullName>
    </submittedName>
</protein>
<feature type="region of interest" description="Disordered" evidence="4">
    <location>
        <begin position="312"/>
        <end position="368"/>
    </location>
</feature>
<dbReference type="OrthoDB" id="273564at2"/>
<evidence type="ECO:0000259" key="5">
    <source>
        <dbReference type="PROSITE" id="PS50006"/>
    </source>
</evidence>
<feature type="compositionally biased region" description="Low complexity" evidence="4">
    <location>
        <begin position="325"/>
        <end position="338"/>
    </location>
</feature>
<dbReference type="SUPFAM" id="SSF49879">
    <property type="entry name" value="SMAD/FHA domain"/>
    <property type="match status" value="1"/>
</dbReference>
<dbReference type="RefSeq" id="WP_091388523.1">
    <property type="nucleotide sequence ID" value="NZ_FNQO01000002.1"/>
</dbReference>
<keyword evidence="1" id="KW-0645">Protease</keyword>
<keyword evidence="7" id="KW-1185">Reference proteome</keyword>
<dbReference type="PROSITE" id="PS50006">
    <property type="entry name" value="FHA_DOMAIN"/>
    <property type="match status" value="1"/>
</dbReference>
<reference evidence="7" key="1">
    <citation type="submission" date="2016-10" db="EMBL/GenBank/DDBJ databases">
        <authorList>
            <person name="Varghese N."/>
            <person name="Submissions S."/>
        </authorList>
    </citation>
    <scope>NUCLEOTIDE SEQUENCE [LARGE SCALE GENOMIC DNA]</scope>
    <source>
        <strain evidence="7">CGMCC 1.10657</strain>
    </source>
</reference>
<dbReference type="InterPro" id="IPR046883">
    <property type="entry name" value="T6SS_FHA_C"/>
</dbReference>
<feature type="compositionally biased region" description="Pro residues" evidence="4">
    <location>
        <begin position="270"/>
        <end position="295"/>
    </location>
</feature>
<gene>
    <name evidence="6" type="ORF">SAMN05216562_2407</name>
</gene>
<dbReference type="GO" id="GO:0008236">
    <property type="term" value="F:serine-type peptidase activity"/>
    <property type="evidence" value="ECO:0007669"/>
    <property type="project" value="UniProtKB-KW"/>
</dbReference>
<dbReference type="AlphaFoldDB" id="A0A1H3ZI20"/>
<keyword evidence="2" id="KW-0378">Hydrolase</keyword>
<dbReference type="STRING" id="658218.SAMN05216562_2407"/>
<dbReference type="GO" id="GO:0006508">
    <property type="term" value="P:proteolysis"/>
    <property type="evidence" value="ECO:0007669"/>
    <property type="project" value="UniProtKB-KW"/>
</dbReference>
<dbReference type="Pfam" id="PF00498">
    <property type="entry name" value="FHA"/>
    <property type="match status" value="1"/>
</dbReference>
<evidence type="ECO:0000256" key="1">
    <source>
        <dbReference type="ARBA" id="ARBA00022670"/>
    </source>
</evidence>
<feature type="region of interest" description="Disordered" evidence="4">
    <location>
        <begin position="143"/>
        <end position="195"/>
    </location>
</feature>
<feature type="compositionally biased region" description="Basic and acidic residues" evidence="4">
    <location>
        <begin position="234"/>
        <end position="251"/>
    </location>
</feature>
<dbReference type="InterPro" id="IPR000253">
    <property type="entry name" value="FHA_dom"/>
</dbReference>
<name>A0A1H3ZI20_9GAMM</name>
<feature type="compositionally biased region" description="Polar residues" evidence="4">
    <location>
        <begin position="344"/>
        <end position="368"/>
    </location>
</feature>